<dbReference type="Proteomes" id="UP000887159">
    <property type="component" value="Unassembled WGS sequence"/>
</dbReference>
<comment type="caution">
    <text evidence="2">The sequence shown here is derived from an EMBL/GenBank/DDBJ whole genome shotgun (WGS) entry which is preliminary data.</text>
</comment>
<reference evidence="2" key="1">
    <citation type="submission" date="2020-08" db="EMBL/GenBank/DDBJ databases">
        <title>Multicomponent nature underlies the extraordinary mechanical properties of spider dragline silk.</title>
        <authorList>
            <person name="Kono N."/>
            <person name="Nakamura H."/>
            <person name="Mori M."/>
            <person name="Yoshida Y."/>
            <person name="Ohtoshi R."/>
            <person name="Malay A.D."/>
            <person name="Moran D.A.P."/>
            <person name="Tomita M."/>
            <person name="Numata K."/>
            <person name="Arakawa K."/>
        </authorList>
    </citation>
    <scope>NUCLEOTIDE SEQUENCE</scope>
</reference>
<gene>
    <name evidence="2" type="ORF">TNCV_3651561</name>
</gene>
<evidence type="ECO:0000313" key="2">
    <source>
        <dbReference type="EMBL" id="GFY06369.1"/>
    </source>
</evidence>
<keyword evidence="3" id="KW-1185">Reference proteome</keyword>
<protein>
    <submittedName>
        <fullName evidence="2">Uncharacterized protein</fullName>
    </submittedName>
</protein>
<feature type="region of interest" description="Disordered" evidence="1">
    <location>
        <begin position="97"/>
        <end position="118"/>
    </location>
</feature>
<evidence type="ECO:0000256" key="1">
    <source>
        <dbReference type="SAM" id="MobiDB-lite"/>
    </source>
</evidence>
<sequence>MRNQDCMAVGVGAPNLKLQHGFALTLPSHPKKNALDLYTKVGLVGDPFVEFGAYVTVKGPGPQNPLGPAASKSLKMSLRLLRPAKYLKNALDPGWALSRSRSTGEPPRHFGVTALTKT</sequence>
<name>A0A8X6VGD6_TRICX</name>
<dbReference type="AlphaFoldDB" id="A0A8X6VGD6"/>
<dbReference type="EMBL" id="BMAU01021259">
    <property type="protein sequence ID" value="GFY06369.1"/>
    <property type="molecule type" value="Genomic_DNA"/>
</dbReference>
<accession>A0A8X6VGD6</accession>
<proteinExistence type="predicted"/>
<organism evidence="2 3">
    <name type="scientific">Trichonephila clavipes</name>
    <name type="common">Golden silk orbweaver</name>
    <name type="synonym">Nephila clavipes</name>
    <dbReference type="NCBI Taxonomy" id="2585209"/>
    <lineage>
        <taxon>Eukaryota</taxon>
        <taxon>Metazoa</taxon>
        <taxon>Ecdysozoa</taxon>
        <taxon>Arthropoda</taxon>
        <taxon>Chelicerata</taxon>
        <taxon>Arachnida</taxon>
        <taxon>Araneae</taxon>
        <taxon>Araneomorphae</taxon>
        <taxon>Entelegynae</taxon>
        <taxon>Araneoidea</taxon>
        <taxon>Nephilidae</taxon>
        <taxon>Trichonephila</taxon>
    </lineage>
</organism>
<evidence type="ECO:0000313" key="3">
    <source>
        <dbReference type="Proteomes" id="UP000887159"/>
    </source>
</evidence>